<name>A0A9P8L7C0_9PEZI</name>
<feature type="compositionally biased region" description="Basic and acidic residues" evidence="1">
    <location>
        <begin position="117"/>
        <end position="137"/>
    </location>
</feature>
<sequence>MAFTQSQDERGVTTDKTELHALGERPATYLSRPSIGVGGDKPLFSPRRRTPGLNPSSIPVRSETLDRSKEAGESHSDEVGIGQRRFLRTGASRTLKGAFEAAAEIMDGPQGQTLEGEGGKEEQNQREFEAQARHASP</sequence>
<gene>
    <name evidence="2" type="ORF">GP486_008039</name>
</gene>
<comment type="caution">
    <text evidence="2">The sequence shown here is derived from an EMBL/GenBank/DDBJ whole genome shotgun (WGS) entry which is preliminary data.</text>
</comment>
<keyword evidence="3" id="KW-1185">Reference proteome</keyword>
<feature type="region of interest" description="Disordered" evidence="1">
    <location>
        <begin position="1"/>
        <end position="85"/>
    </location>
</feature>
<feature type="non-terminal residue" evidence="2">
    <location>
        <position position="137"/>
    </location>
</feature>
<evidence type="ECO:0000256" key="1">
    <source>
        <dbReference type="SAM" id="MobiDB-lite"/>
    </source>
</evidence>
<feature type="compositionally biased region" description="Basic and acidic residues" evidence="1">
    <location>
        <begin position="63"/>
        <end position="78"/>
    </location>
</feature>
<proteinExistence type="predicted"/>
<protein>
    <submittedName>
        <fullName evidence="2">Uncharacterized protein</fullName>
    </submittedName>
</protein>
<organism evidence="2 3">
    <name type="scientific">Trichoglossum hirsutum</name>
    <dbReference type="NCBI Taxonomy" id="265104"/>
    <lineage>
        <taxon>Eukaryota</taxon>
        <taxon>Fungi</taxon>
        <taxon>Dikarya</taxon>
        <taxon>Ascomycota</taxon>
        <taxon>Pezizomycotina</taxon>
        <taxon>Geoglossomycetes</taxon>
        <taxon>Geoglossales</taxon>
        <taxon>Geoglossaceae</taxon>
        <taxon>Trichoglossum</taxon>
    </lineage>
</organism>
<feature type="compositionally biased region" description="Basic and acidic residues" evidence="1">
    <location>
        <begin position="7"/>
        <end position="23"/>
    </location>
</feature>
<evidence type="ECO:0000313" key="3">
    <source>
        <dbReference type="Proteomes" id="UP000750711"/>
    </source>
</evidence>
<accession>A0A9P8L7C0</accession>
<dbReference type="EMBL" id="JAGHQM010002691">
    <property type="protein sequence ID" value="KAH0548257.1"/>
    <property type="molecule type" value="Genomic_DNA"/>
</dbReference>
<dbReference type="Proteomes" id="UP000750711">
    <property type="component" value="Unassembled WGS sequence"/>
</dbReference>
<feature type="region of interest" description="Disordered" evidence="1">
    <location>
        <begin position="101"/>
        <end position="137"/>
    </location>
</feature>
<evidence type="ECO:0000313" key="2">
    <source>
        <dbReference type="EMBL" id="KAH0548257.1"/>
    </source>
</evidence>
<dbReference type="AlphaFoldDB" id="A0A9P8L7C0"/>
<reference evidence="2" key="1">
    <citation type="submission" date="2021-03" db="EMBL/GenBank/DDBJ databases">
        <title>Comparative genomics and phylogenomic investigation of the class Geoglossomycetes provide insights into ecological specialization and systematics.</title>
        <authorList>
            <person name="Melie T."/>
            <person name="Pirro S."/>
            <person name="Miller A.N."/>
            <person name="Quandt A."/>
        </authorList>
    </citation>
    <scope>NUCLEOTIDE SEQUENCE</scope>
    <source>
        <strain evidence="2">CAQ_001_2017</strain>
    </source>
</reference>